<dbReference type="GO" id="GO:0016579">
    <property type="term" value="P:protein deubiquitination"/>
    <property type="evidence" value="ECO:0007669"/>
    <property type="project" value="TreeGrafter"/>
</dbReference>
<dbReference type="PROSITE" id="PS50802">
    <property type="entry name" value="OTU"/>
    <property type="match status" value="1"/>
</dbReference>
<dbReference type="PANTHER" id="PTHR12419:SF11">
    <property type="entry name" value="OTU DOMAIN-CONTAINING PROTEIN DDB_G0284757"/>
    <property type="match status" value="1"/>
</dbReference>
<organism evidence="3 4">
    <name type="scientific">Crassostrea virginica</name>
    <name type="common">Eastern oyster</name>
    <dbReference type="NCBI Taxonomy" id="6565"/>
    <lineage>
        <taxon>Eukaryota</taxon>
        <taxon>Metazoa</taxon>
        <taxon>Spiralia</taxon>
        <taxon>Lophotrochozoa</taxon>
        <taxon>Mollusca</taxon>
        <taxon>Bivalvia</taxon>
        <taxon>Autobranchia</taxon>
        <taxon>Pteriomorphia</taxon>
        <taxon>Ostreida</taxon>
        <taxon>Ostreoidea</taxon>
        <taxon>Ostreidae</taxon>
        <taxon>Crassostrea</taxon>
    </lineage>
</organism>
<dbReference type="InterPro" id="IPR038765">
    <property type="entry name" value="Papain-like_cys_pep_sf"/>
</dbReference>
<dbReference type="GO" id="GO:0004843">
    <property type="term" value="F:cysteine-type deubiquitinase activity"/>
    <property type="evidence" value="ECO:0007669"/>
    <property type="project" value="TreeGrafter"/>
</dbReference>
<evidence type="ECO:0000313" key="3">
    <source>
        <dbReference type="Proteomes" id="UP000694844"/>
    </source>
</evidence>
<dbReference type="Proteomes" id="UP000694844">
    <property type="component" value="Chromosome 8"/>
</dbReference>
<protein>
    <submittedName>
        <fullName evidence="4">Uncharacterized protein LOC111106957</fullName>
    </submittedName>
</protein>
<dbReference type="GeneID" id="111106957"/>
<dbReference type="SMART" id="SM01265">
    <property type="entry name" value="Mab-21"/>
    <property type="match status" value="1"/>
</dbReference>
<dbReference type="Pfam" id="PF20266">
    <property type="entry name" value="Mab-21_C"/>
    <property type="match status" value="1"/>
</dbReference>
<feature type="compositionally biased region" description="Basic and acidic residues" evidence="1">
    <location>
        <begin position="99"/>
        <end position="108"/>
    </location>
</feature>
<reference evidence="4" key="1">
    <citation type="submission" date="2025-08" db="UniProtKB">
        <authorList>
            <consortium name="RefSeq"/>
        </authorList>
    </citation>
    <scope>IDENTIFICATION</scope>
    <source>
        <tissue evidence="4">Whole sample</tissue>
    </source>
</reference>
<dbReference type="OrthoDB" id="6112914at2759"/>
<dbReference type="Gene3D" id="1.10.1410.40">
    <property type="match status" value="1"/>
</dbReference>
<dbReference type="KEGG" id="cvn:111106957"/>
<name>A0A8B8B4G7_CRAVI</name>
<evidence type="ECO:0000259" key="2">
    <source>
        <dbReference type="PROSITE" id="PS50802"/>
    </source>
</evidence>
<evidence type="ECO:0000313" key="4">
    <source>
        <dbReference type="RefSeq" id="XP_022297559.1"/>
    </source>
</evidence>
<dbReference type="Pfam" id="PF02338">
    <property type="entry name" value="OTU"/>
    <property type="match status" value="1"/>
</dbReference>
<evidence type="ECO:0000256" key="1">
    <source>
        <dbReference type="SAM" id="MobiDB-lite"/>
    </source>
</evidence>
<dbReference type="InterPro" id="IPR024810">
    <property type="entry name" value="MAB21L/cGLR"/>
</dbReference>
<dbReference type="RefSeq" id="XP_022297559.1">
    <property type="nucleotide sequence ID" value="XM_022441851.1"/>
</dbReference>
<dbReference type="InterPro" id="IPR003323">
    <property type="entry name" value="OTU_dom"/>
</dbReference>
<keyword evidence="3" id="KW-1185">Reference proteome</keyword>
<accession>A0A8B8B4G7</accession>
<gene>
    <name evidence="4" type="primary">LOC111106957</name>
</gene>
<dbReference type="InterPro" id="IPR046906">
    <property type="entry name" value="Mab-21_HhH/H2TH-like"/>
</dbReference>
<sequence length="1060" mass="123565">MASSTNLLHFIEKKICRNRIHGAFGESRRSTTENDNVTYHFENILKGPDLKDATDNKGEISEVSVSKNDLAETFCEDLTRRKRNTENIGLSLQNERLRGIEDHDDKTTDGSSNTTVDTRDEVDYFDSDEKYLETHGLRFDEVDVLDEYDKYFRPSGFSGGRYSEGIDQFKNLPVYRRSIQRFAKANQFEIYDLIPDGNCMFRALSDQFMINGRLSYTADHLRAVAIEYLTNHPYKEDGHHIQSFLYNETWKDYLQRMSRTKEWGDHIILQALVDAFDLNITIFNVFEDDVRHNVLQPGADRGRKLMRVFLGHIGEFHYLSLRPCSWTELWPYKSLMFRTIACSQNVTPIRDTITRKITAMKANEFLSESEFVDMIECHEESSCISSATGSQYHDRLGLYFEKYSLDDKLQETEDAKVNNLSDPLHIDLLTGIPLLHLSFLFKHLAPMEMIFINNFIPYGTLRTHSNKKLYFVGSKAAGFDANLMDISKSQKKDIFYRSCIYRGFTAAIVPKDKIVQHQSRYHEDLRLRSVSALLADSSQTHVGYCRVRVLLNEADVGEHIVVQRGDEKYLKVKVSYRDALPPNVTMVLDGLRCDVFPPEAQEWIDRKRKFSFPSLPLIETILKQGCTLIQKAHPWSSDPDIEWKYDFSLADRAIRNRGLSSDQTHGFYVFKILIENASFHLKTKLKIKHLIAVYFKALEELPNEMWVTNFSGCILFVVSSLIDCLKARFLPHYFIPSNNLIACFSDQEINDICVNVECIRMFPLVVLQITAESHGYNFAQKLIEIVMKDCKTFQQNKDVMTLFTEAFIPGIMGVMRVFTRRGFYEAAFQQLMTLHKKMFFVTMSTDYNSSPDFLEIFKIALKSFRQKSTRVMLSLLFERYFKTNVLCTVIDEHSTFAKDILPWKTPDEIKWIEIPSEKVSDLSTLAEYFFSCGIKEYEKRNKTLATATLETAVTCLQKCIQMDAICPNNIEDEKLKKEVFSQRDAILLKFKRQLMFYYIYLWCVSEMYWTTDPLNRHIDDIEKLCIDFPDMTANLIQMFRFLRMEDKALEYEQKAYLRKR</sequence>
<proteinExistence type="predicted"/>
<dbReference type="InterPro" id="IPR050704">
    <property type="entry name" value="Peptidase_C85-like"/>
</dbReference>
<feature type="domain" description="OTU" evidence="2">
    <location>
        <begin position="188"/>
        <end position="324"/>
    </location>
</feature>
<dbReference type="Gene3D" id="3.90.70.80">
    <property type="match status" value="1"/>
</dbReference>
<dbReference type="SUPFAM" id="SSF54001">
    <property type="entry name" value="Cysteine proteinases"/>
    <property type="match status" value="1"/>
</dbReference>
<dbReference type="CDD" id="cd22758">
    <property type="entry name" value="OTU_232R-like"/>
    <property type="match status" value="1"/>
</dbReference>
<dbReference type="PANTHER" id="PTHR12419">
    <property type="entry name" value="OTU DOMAIN CONTAINING PROTEIN"/>
    <property type="match status" value="1"/>
</dbReference>
<feature type="region of interest" description="Disordered" evidence="1">
    <location>
        <begin position="99"/>
        <end position="118"/>
    </location>
</feature>
<dbReference type="AlphaFoldDB" id="A0A8B8B4G7"/>